<keyword evidence="5" id="KW-0812">Transmembrane</keyword>
<evidence type="ECO:0000256" key="11">
    <source>
        <dbReference type="ARBA" id="ARBA00023136"/>
    </source>
</evidence>
<keyword evidence="15" id="KW-1185">Reference proteome</keyword>
<comment type="subcellular location">
    <subcellularLocation>
        <location evidence="2">Membrane</location>
        <topology evidence="2">Single-pass membrane protein</topology>
    </subcellularLocation>
</comment>
<dbReference type="InterPro" id="IPR036396">
    <property type="entry name" value="Cyt_P450_sf"/>
</dbReference>
<dbReference type="Pfam" id="PF00067">
    <property type="entry name" value="p450"/>
    <property type="match status" value="1"/>
</dbReference>
<dbReference type="FunFam" id="1.10.630.10:FF:000020">
    <property type="entry name" value="Cytochrome P450 family protein"/>
    <property type="match status" value="1"/>
</dbReference>
<evidence type="ECO:0000256" key="4">
    <source>
        <dbReference type="ARBA" id="ARBA00022617"/>
    </source>
</evidence>
<organism evidence="14 15">
    <name type="scientific">Eucalyptus globulus</name>
    <name type="common">Tasmanian blue gum</name>
    <dbReference type="NCBI Taxonomy" id="34317"/>
    <lineage>
        <taxon>Eukaryota</taxon>
        <taxon>Viridiplantae</taxon>
        <taxon>Streptophyta</taxon>
        <taxon>Embryophyta</taxon>
        <taxon>Tracheophyta</taxon>
        <taxon>Spermatophyta</taxon>
        <taxon>Magnoliopsida</taxon>
        <taxon>eudicotyledons</taxon>
        <taxon>Gunneridae</taxon>
        <taxon>Pentapetalae</taxon>
        <taxon>rosids</taxon>
        <taxon>malvids</taxon>
        <taxon>Myrtales</taxon>
        <taxon>Myrtaceae</taxon>
        <taxon>Myrtoideae</taxon>
        <taxon>Eucalypteae</taxon>
        <taxon>Eucalyptus</taxon>
    </lineage>
</organism>
<evidence type="ECO:0000256" key="9">
    <source>
        <dbReference type="ARBA" id="ARBA00023004"/>
    </source>
</evidence>
<dbReference type="InterPro" id="IPR002403">
    <property type="entry name" value="Cyt_P450_E_grp-IV"/>
</dbReference>
<dbReference type="GO" id="GO:0046872">
    <property type="term" value="F:metal ion binding"/>
    <property type="evidence" value="ECO:0007669"/>
    <property type="project" value="UniProtKB-KW"/>
</dbReference>
<evidence type="ECO:0000256" key="3">
    <source>
        <dbReference type="ARBA" id="ARBA00010617"/>
    </source>
</evidence>
<keyword evidence="4 12" id="KW-0349">Heme</keyword>
<feature type="binding site" description="axial binding residue" evidence="12">
    <location>
        <position position="422"/>
    </location>
    <ligand>
        <name>heme</name>
        <dbReference type="ChEBI" id="CHEBI:30413"/>
    </ligand>
    <ligandPart>
        <name>Fe</name>
        <dbReference type="ChEBI" id="CHEBI:18248"/>
    </ligandPart>
</feature>
<dbReference type="GO" id="GO:0016020">
    <property type="term" value="C:membrane"/>
    <property type="evidence" value="ECO:0007669"/>
    <property type="project" value="UniProtKB-SubCell"/>
</dbReference>
<evidence type="ECO:0000256" key="7">
    <source>
        <dbReference type="ARBA" id="ARBA00022989"/>
    </source>
</evidence>
<dbReference type="Gene3D" id="1.10.630.10">
    <property type="entry name" value="Cytochrome P450"/>
    <property type="match status" value="1"/>
</dbReference>
<comment type="similarity">
    <text evidence="3 13">Belongs to the cytochrome P450 family.</text>
</comment>
<dbReference type="EMBL" id="JBJKBG010000008">
    <property type="protein sequence ID" value="KAL3727994.1"/>
    <property type="molecule type" value="Genomic_DNA"/>
</dbReference>
<dbReference type="InterPro" id="IPR001128">
    <property type="entry name" value="Cyt_P450"/>
</dbReference>
<keyword evidence="7" id="KW-1133">Transmembrane helix</keyword>
<protein>
    <recommendedName>
        <fullName evidence="16">Cytochrome P450</fullName>
    </recommendedName>
</protein>
<keyword evidence="6 12" id="KW-0479">Metal-binding</keyword>
<evidence type="ECO:0000256" key="2">
    <source>
        <dbReference type="ARBA" id="ARBA00004167"/>
    </source>
</evidence>
<comment type="cofactor">
    <cofactor evidence="1 12">
        <name>heme</name>
        <dbReference type="ChEBI" id="CHEBI:30413"/>
    </cofactor>
</comment>
<keyword evidence="11" id="KW-0472">Membrane</keyword>
<keyword evidence="10 13" id="KW-0503">Monooxygenase</keyword>
<dbReference type="SUPFAM" id="SSF48264">
    <property type="entry name" value="Cytochrome P450"/>
    <property type="match status" value="1"/>
</dbReference>
<keyword evidence="8 13" id="KW-0560">Oxidoreductase</keyword>
<dbReference type="GO" id="GO:0004497">
    <property type="term" value="F:monooxygenase activity"/>
    <property type="evidence" value="ECO:0007669"/>
    <property type="project" value="UniProtKB-KW"/>
</dbReference>
<dbReference type="PANTHER" id="PTHR24286:SF305">
    <property type="entry name" value="CYTOCHROME P450 708A2"/>
    <property type="match status" value="1"/>
</dbReference>
<dbReference type="AlphaFoldDB" id="A0ABD3JNW2"/>
<accession>A0ABD3JNW2</accession>
<sequence length="511" mass="58135">MWVIGTCVLALAIAWLGHWVYRWRNPKCNGVLPPGSLGLPLIGETLQLMLPGDSLDLVPFLKDRIQRYGTTFRTSVAGRAIIVSADPKFCHFVLQQHGKLFESWALDTFAKLFAQEGKASLNVTNVHKYIRGTVLKHFGVEALKERLLPLMEEVSQATITSWLGKESIDVKYATGTMAIEFSAKLLFSHDPTQSSKKLGDLFSSFVQGLLSIPLNIPGTIYHKCLKDRRKALSIIRRTVKDRLSSHGRLHDDFLCHVMQDMSKEEFLTEDFLVQLIFGLLFVTFDSVSTTLTLALMFLKENPRALQEINDEHESIIKQREISKSPITWKEYKSMPFTLQVIHESLRLGNISPGLFRRTKTDVEWNGYTIPAHWGVLIATSALHLNPETYKDPLTFNPWRWKEYDSDVMLKNFMPFGSGMKQCAGAEYTRALLSMFLHILVTKYRWTNVKKGNIRRNPILSLGDGLHIKIMDRSRNLFSPFGVISTLSVIKGSYSTPSPYKKKTSPIIRIEI</sequence>
<dbReference type="CDD" id="cd11043">
    <property type="entry name" value="CYP90-like"/>
    <property type="match status" value="1"/>
</dbReference>
<keyword evidence="9 12" id="KW-0408">Iron</keyword>
<dbReference type="PRINTS" id="PR00465">
    <property type="entry name" value="EP450IV"/>
</dbReference>
<evidence type="ECO:0000256" key="6">
    <source>
        <dbReference type="ARBA" id="ARBA00022723"/>
    </source>
</evidence>
<dbReference type="InterPro" id="IPR017972">
    <property type="entry name" value="Cyt_P450_CS"/>
</dbReference>
<name>A0ABD3JNW2_EUCGL</name>
<evidence type="ECO:0000313" key="15">
    <source>
        <dbReference type="Proteomes" id="UP001634007"/>
    </source>
</evidence>
<dbReference type="PROSITE" id="PS00086">
    <property type="entry name" value="CYTOCHROME_P450"/>
    <property type="match status" value="1"/>
</dbReference>
<evidence type="ECO:0000256" key="1">
    <source>
        <dbReference type="ARBA" id="ARBA00001971"/>
    </source>
</evidence>
<evidence type="ECO:0000256" key="12">
    <source>
        <dbReference type="PIRSR" id="PIRSR602403-1"/>
    </source>
</evidence>
<dbReference type="PANTHER" id="PTHR24286">
    <property type="entry name" value="CYTOCHROME P450 26"/>
    <property type="match status" value="1"/>
</dbReference>
<evidence type="ECO:0000256" key="8">
    <source>
        <dbReference type="ARBA" id="ARBA00023002"/>
    </source>
</evidence>
<evidence type="ECO:0008006" key="16">
    <source>
        <dbReference type="Google" id="ProtNLM"/>
    </source>
</evidence>
<evidence type="ECO:0000256" key="13">
    <source>
        <dbReference type="RuleBase" id="RU000461"/>
    </source>
</evidence>
<evidence type="ECO:0000256" key="5">
    <source>
        <dbReference type="ARBA" id="ARBA00022692"/>
    </source>
</evidence>
<comment type="caution">
    <text evidence="14">The sequence shown here is derived from an EMBL/GenBank/DDBJ whole genome shotgun (WGS) entry which is preliminary data.</text>
</comment>
<evidence type="ECO:0000313" key="14">
    <source>
        <dbReference type="EMBL" id="KAL3727994.1"/>
    </source>
</evidence>
<reference evidence="14 15" key="1">
    <citation type="submission" date="2024-11" db="EMBL/GenBank/DDBJ databases">
        <title>Chromosome-level genome assembly of Eucalyptus globulus Labill. provides insights into its genome evolution.</title>
        <authorList>
            <person name="Li X."/>
        </authorList>
    </citation>
    <scope>NUCLEOTIDE SEQUENCE [LARGE SCALE GENOMIC DNA]</scope>
    <source>
        <strain evidence="14">CL2024</strain>
        <tissue evidence="14">Fresh tender leaves</tissue>
    </source>
</reference>
<gene>
    <name evidence="14" type="ORF">ACJRO7_032699</name>
</gene>
<evidence type="ECO:0000256" key="10">
    <source>
        <dbReference type="ARBA" id="ARBA00023033"/>
    </source>
</evidence>
<proteinExistence type="inferred from homology"/>
<dbReference type="Proteomes" id="UP001634007">
    <property type="component" value="Unassembled WGS sequence"/>
</dbReference>